<dbReference type="InterPro" id="IPR028087">
    <property type="entry name" value="Tad_N"/>
</dbReference>
<keyword evidence="1" id="KW-0812">Transmembrane</keyword>
<keyword evidence="1" id="KW-0472">Membrane</keyword>
<keyword evidence="4" id="KW-1185">Reference proteome</keyword>
<keyword evidence="1" id="KW-1133">Transmembrane helix</keyword>
<accession>A0ABS6A3X6</accession>
<evidence type="ECO:0000313" key="3">
    <source>
        <dbReference type="EMBL" id="MBU2761731.1"/>
    </source>
</evidence>
<gene>
    <name evidence="3" type="ORF">HAP95_16490</name>
</gene>
<dbReference type="EMBL" id="JAAOMP010000172">
    <property type="protein sequence ID" value="MBU2761731.1"/>
    <property type="molecule type" value="Genomic_DNA"/>
</dbReference>
<proteinExistence type="predicted"/>
<comment type="caution">
    <text evidence="3">The sequence shown here is derived from an EMBL/GenBank/DDBJ whole genome shotgun (WGS) entry which is preliminary data.</text>
</comment>
<protein>
    <recommendedName>
        <fullName evidence="2">Putative Flp pilus-assembly TadG-like N-terminal domain-containing protein</fullName>
    </recommendedName>
</protein>
<evidence type="ECO:0000313" key="4">
    <source>
        <dbReference type="Proteomes" id="UP000755654"/>
    </source>
</evidence>
<feature type="transmembrane region" description="Helical" evidence="1">
    <location>
        <begin position="12"/>
        <end position="31"/>
    </location>
</feature>
<feature type="domain" description="Putative Flp pilus-assembly TadG-like N-terminal" evidence="2">
    <location>
        <begin position="10"/>
        <end position="55"/>
    </location>
</feature>
<evidence type="ECO:0000259" key="2">
    <source>
        <dbReference type="Pfam" id="PF13400"/>
    </source>
</evidence>
<name>A0ABS6A3X6_9PROT</name>
<dbReference type="Proteomes" id="UP000755654">
    <property type="component" value="Unassembled WGS sequence"/>
</dbReference>
<organism evidence="3 4">
    <name type="scientific">Acidithiobacillus sulfurivorans</name>
    <dbReference type="NCBI Taxonomy" id="1958756"/>
    <lineage>
        <taxon>Bacteria</taxon>
        <taxon>Pseudomonadati</taxon>
        <taxon>Pseudomonadota</taxon>
        <taxon>Acidithiobacillia</taxon>
        <taxon>Acidithiobacillales</taxon>
        <taxon>Acidithiobacillaceae</taxon>
        <taxon>Acidithiobacillus</taxon>
    </lineage>
</organism>
<reference evidence="3 4" key="1">
    <citation type="journal article" date="2021" name="ISME J.">
        <title>Genomic evolution of the class Acidithiobacillia: deep-branching Proteobacteria living in extreme acidic conditions.</title>
        <authorList>
            <person name="Moya-Beltran A."/>
            <person name="Beard S."/>
            <person name="Rojas-Villalobos C."/>
            <person name="Issotta F."/>
            <person name="Gallardo Y."/>
            <person name="Ulloa R."/>
            <person name="Giaveno A."/>
            <person name="Degli Esposti M."/>
            <person name="Johnson D.B."/>
            <person name="Quatrini R."/>
        </authorList>
    </citation>
    <scope>NUCLEOTIDE SEQUENCE [LARGE SCALE GENOMIC DNA]</scope>
    <source>
        <strain evidence="3 4">RW2</strain>
    </source>
</reference>
<dbReference type="RefSeq" id="WP_215885211.1">
    <property type="nucleotide sequence ID" value="NZ_JAAOMP010000172.1"/>
</dbReference>
<sequence>MIPRERGEQGQAAVFAALFLVAVVVSVALLYNSGRLTLTKTHLQNAADSTAYSGALLLSRDYNFSAYANRAMVANQVAIAQMVGLRSWSRYYCTLYNDQCGNQNNPHGMPSQIRQVVGETKIGKVYGPTLKAYALNSKAIFTENQILDGPIAALSNTINTTLSGASGVYHAGILAEMGALATQSGILWRILQDNDPKAQVSTYGKVILADDLQSITGFTRTYGQNYSGKKRFATVVTSGLDGFSRSRGSSETLPYPLYNPAAFIPPPYPQFKYHAFAQIWVTYTGGTELKNNFQSWNAMDVATISGYADFWFWVVTPWFSFPVMIPLPVETNPSLFFNSVDMAHAAAGIGPAGSDPLGQSNNFGYETGSSSYGGSYGTNPGPANAQRSAGPGTAITTGYSGLLPYQAVSNTTASDFQAPIFTLVIDRPQNTVMTTTQIGVDKGAAALPGKEAGNQVEVIASAQSHFVRPRQFRFLSNRVVYGNLFNPYWEPHLVSTPSTVSDAAVAAQMAGHG</sequence>
<dbReference type="Pfam" id="PF13400">
    <property type="entry name" value="Tad"/>
    <property type="match status" value="1"/>
</dbReference>
<evidence type="ECO:0000256" key="1">
    <source>
        <dbReference type="SAM" id="Phobius"/>
    </source>
</evidence>